<dbReference type="Proteomes" id="UP000280501">
    <property type="component" value="Unassembled WGS sequence"/>
</dbReference>
<dbReference type="EMBL" id="RKQZ01000001">
    <property type="protein sequence ID" value="RPF22435.1"/>
    <property type="molecule type" value="Genomic_DNA"/>
</dbReference>
<dbReference type="AlphaFoldDB" id="A0A3N4ZNC5"/>
<name>A0A3N4ZNC5_9MICO</name>
<organism evidence="2 3">
    <name type="scientific">Myceligenerans xiligouense</name>
    <dbReference type="NCBI Taxonomy" id="253184"/>
    <lineage>
        <taxon>Bacteria</taxon>
        <taxon>Bacillati</taxon>
        <taxon>Actinomycetota</taxon>
        <taxon>Actinomycetes</taxon>
        <taxon>Micrococcales</taxon>
        <taxon>Promicromonosporaceae</taxon>
        <taxon>Myceligenerans</taxon>
    </lineage>
</organism>
<evidence type="ECO:0000313" key="2">
    <source>
        <dbReference type="EMBL" id="RPF22435.1"/>
    </source>
</evidence>
<sequence length="158" mass="16195">MSPPDRTHPPDAPESGRIWLLTAAFVMFAAALVGVVASATAVHLDRKHLADLADMLATDAAQAVDEHRLYTGEPAPAGAPGAGTLVLDDRGVAAAVDRYLAEHPGAAPDGLTVVSATSPDGRSARVALASPSRPPLLGWFTDATTPIVVTATSTARAW</sequence>
<protein>
    <recommendedName>
        <fullName evidence="4">Flp pilus-assembly TadE/G-like protein</fullName>
    </recommendedName>
</protein>
<keyword evidence="1" id="KW-1133">Transmembrane helix</keyword>
<keyword evidence="3" id="KW-1185">Reference proteome</keyword>
<evidence type="ECO:0000256" key="1">
    <source>
        <dbReference type="SAM" id="Phobius"/>
    </source>
</evidence>
<proteinExistence type="predicted"/>
<comment type="caution">
    <text evidence="2">The sequence shown here is derived from an EMBL/GenBank/DDBJ whole genome shotgun (WGS) entry which is preliminary data.</text>
</comment>
<gene>
    <name evidence="2" type="ORF">EDD34_3096</name>
</gene>
<feature type="transmembrane region" description="Helical" evidence="1">
    <location>
        <begin position="20"/>
        <end position="42"/>
    </location>
</feature>
<keyword evidence="1" id="KW-0812">Transmembrane</keyword>
<keyword evidence="1" id="KW-0472">Membrane</keyword>
<dbReference type="OrthoDB" id="4793549at2"/>
<evidence type="ECO:0000313" key="3">
    <source>
        <dbReference type="Proteomes" id="UP000280501"/>
    </source>
</evidence>
<dbReference type="RefSeq" id="WP_123815350.1">
    <property type="nucleotide sequence ID" value="NZ_RKQZ01000001.1"/>
</dbReference>
<reference evidence="2 3" key="1">
    <citation type="submission" date="2018-11" db="EMBL/GenBank/DDBJ databases">
        <title>Sequencing the genomes of 1000 actinobacteria strains.</title>
        <authorList>
            <person name="Klenk H.-P."/>
        </authorList>
    </citation>
    <scope>NUCLEOTIDE SEQUENCE [LARGE SCALE GENOMIC DNA]</scope>
    <source>
        <strain evidence="2 3">DSM 15700</strain>
    </source>
</reference>
<accession>A0A3N4ZNC5</accession>
<evidence type="ECO:0008006" key="4">
    <source>
        <dbReference type="Google" id="ProtNLM"/>
    </source>
</evidence>